<dbReference type="HOGENOM" id="CLU_093409_2_1_11"/>
<evidence type="ECO:0000259" key="1">
    <source>
        <dbReference type="Pfam" id="PF09851"/>
    </source>
</evidence>
<proteinExistence type="predicted"/>
<reference evidence="3 4" key="1">
    <citation type="journal article" date="2012" name="J. Bacteriol.">
        <title>Genome Sequence of Radiation-Resistant Modestobacter marinus Strain BC501, a Representative Actinobacterium That Thrives on Calcareous Stone Surfaces.</title>
        <authorList>
            <person name="Normand P."/>
            <person name="Gury J."/>
            <person name="Pujic P."/>
            <person name="Chouaia B."/>
            <person name="Crotti E."/>
            <person name="Brusetti L."/>
            <person name="Daffonchio D."/>
            <person name="Vacherie B."/>
            <person name="Barbe V."/>
            <person name="Medigue C."/>
            <person name="Calteau A."/>
            <person name="Ghodhbane-Gtari F."/>
            <person name="Essoussi I."/>
            <person name="Nouioui I."/>
            <person name="Abbassi-Ghozzi I."/>
            <person name="Gtari M."/>
        </authorList>
    </citation>
    <scope>NUCLEOTIDE SEQUENCE [LARGE SCALE GENOMIC DNA]</scope>
    <source>
        <strain evidence="4">BC 501</strain>
    </source>
</reference>
<evidence type="ECO:0000313" key="3">
    <source>
        <dbReference type="EMBL" id="CCH88990.1"/>
    </source>
</evidence>
<gene>
    <name evidence="3" type="ordered locus">MODMU_3580</name>
</gene>
<dbReference type="AlphaFoldDB" id="I4F027"/>
<organism evidence="3 4">
    <name type="scientific">Modestobacter italicus (strain DSM 44449 / CECT 9708 / BC 501)</name>
    <dbReference type="NCBI Taxonomy" id="2732864"/>
    <lineage>
        <taxon>Bacteria</taxon>
        <taxon>Bacillati</taxon>
        <taxon>Actinomycetota</taxon>
        <taxon>Actinomycetes</taxon>
        <taxon>Geodermatophilales</taxon>
        <taxon>Geodermatophilaceae</taxon>
        <taxon>Modestobacter</taxon>
    </lineage>
</organism>
<sequence>MTEDLRPDIAAAAALLPSTLGSKREIRKLIEHLWEDERVEQLSTGMYGKGNGILVRTDRRLLFLVDGWTGATSEDFPFTRISSVQWSSGMLMGTVTIFASGNKAEIKNVHKEIGKNMVDAVRATISRPAPPIYTAPPVSLSSAPSGGADVFEQLRKLGELRDAGVVTVAEFDAKKAELLARL</sequence>
<dbReference type="OMA" id="MIDYKTA"/>
<keyword evidence="4" id="KW-1185">Reference proteome</keyword>
<feature type="domain" description="SHOCT" evidence="1">
    <location>
        <begin position="152"/>
        <end position="179"/>
    </location>
</feature>
<dbReference type="OrthoDB" id="5996503at2"/>
<dbReference type="Pfam" id="PF09851">
    <property type="entry name" value="SHOCT"/>
    <property type="match status" value="1"/>
</dbReference>
<accession>I4F027</accession>
<feature type="domain" description="YokE-like PH" evidence="2">
    <location>
        <begin position="35"/>
        <end position="122"/>
    </location>
</feature>
<dbReference type="EMBL" id="FO203431">
    <property type="protein sequence ID" value="CCH88990.1"/>
    <property type="molecule type" value="Genomic_DNA"/>
</dbReference>
<dbReference type="STRING" id="477641.MODMU_3580"/>
<dbReference type="PATRIC" id="fig|477641.3.peg.3395"/>
<dbReference type="KEGG" id="mmar:MODMU_3580"/>
<evidence type="ECO:0000313" key="4">
    <source>
        <dbReference type="Proteomes" id="UP000006461"/>
    </source>
</evidence>
<dbReference type="InterPro" id="IPR039519">
    <property type="entry name" value="YokE-like_PH"/>
</dbReference>
<dbReference type="Proteomes" id="UP000006461">
    <property type="component" value="Chromosome"/>
</dbReference>
<name>I4F027_MODI5</name>
<dbReference type="eggNOG" id="COG4260">
    <property type="taxonomic scope" value="Bacteria"/>
</dbReference>
<evidence type="ECO:0000259" key="2">
    <source>
        <dbReference type="Pfam" id="PF14470"/>
    </source>
</evidence>
<evidence type="ECO:0008006" key="5">
    <source>
        <dbReference type="Google" id="ProtNLM"/>
    </source>
</evidence>
<dbReference type="Pfam" id="PF14470">
    <property type="entry name" value="bPH_3"/>
    <property type="match status" value="1"/>
</dbReference>
<protein>
    <recommendedName>
        <fullName evidence="5">SHOCT domain-containing protein</fullName>
    </recommendedName>
</protein>
<dbReference type="InterPro" id="IPR018649">
    <property type="entry name" value="SHOCT"/>
</dbReference>